<dbReference type="OrthoDB" id="1148550at2"/>
<organism evidence="2 3">
    <name type="scientific">Parapedobacter koreensis</name>
    <dbReference type="NCBI Taxonomy" id="332977"/>
    <lineage>
        <taxon>Bacteria</taxon>
        <taxon>Pseudomonadati</taxon>
        <taxon>Bacteroidota</taxon>
        <taxon>Sphingobacteriia</taxon>
        <taxon>Sphingobacteriales</taxon>
        <taxon>Sphingobacteriaceae</taxon>
        <taxon>Parapedobacter</taxon>
    </lineage>
</organism>
<dbReference type="AlphaFoldDB" id="A0A1H7JY48"/>
<keyword evidence="3" id="KW-1185">Reference proteome</keyword>
<feature type="chain" id="PRO_5011530974" evidence="1">
    <location>
        <begin position="25"/>
        <end position="240"/>
    </location>
</feature>
<feature type="signal peptide" evidence="1">
    <location>
        <begin position="1"/>
        <end position="24"/>
    </location>
</feature>
<protein>
    <submittedName>
        <fullName evidence="2">Uncharacterized conserved protein, contains GH25 family domain</fullName>
    </submittedName>
</protein>
<dbReference type="Proteomes" id="UP000198916">
    <property type="component" value="Unassembled WGS sequence"/>
</dbReference>
<gene>
    <name evidence="2" type="ORF">SAMN05421740_102688</name>
</gene>
<evidence type="ECO:0000313" key="3">
    <source>
        <dbReference type="Proteomes" id="UP000198916"/>
    </source>
</evidence>
<sequence length="240" mass="26397">MKYLKILFLFIALISATFHASAHALWIETTPIGKAGQVHTVKLFFGEYAEGEREPLTNWHSDLKDLELWLTKPDGSKEKLTVNPDSNFLHTSFVPSANGVYILSTAHKLGDLNGDTQLEFLAQTTVSVGKIGDNPETMLSSQELTVFPQSPAKWKVNKPTKLKALHKGGTLTEGFATILSPTGWTKGIPLGADGTVDFIPLWPGTYVIEISHYEKTPGKHKANSYEALWQGATYSIEVAK</sequence>
<evidence type="ECO:0000313" key="2">
    <source>
        <dbReference type="EMBL" id="SEK78545.1"/>
    </source>
</evidence>
<reference evidence="3" key="1">
    <citation type="submission" date="2016-10" db="EMBL/GenBank/DDBJ databases">
        <authorList>
            <person name="Varghese N."/>
            <person name="Submissions S."/>
        </authorList>
    </citation>
    <scope>NUCLEOTIDE SEQUENCE [LARGE SCALE GENOMIC DNA]</scope>
    <source>
        <strain evidence="3">Jip14</strain>
    </source>
</reference>
<dbReference type="EMBL" id="FNZR01000002">
    <property type="protein sequence ID" value="SEK78545.1"/>
    <property type="molecule type" value="Genomic_DNA"/>
</dbReference>
<evidence type="ECO:0000256" key="1">
    <source>
        <dbReference type="SAM" id="SignalP"/>
    </source>
</evidence>
<accession>A0A1H7JY48</accession>
<proteinExistence type="predicted"/>
<name>A0A1H7JY48_9SPHI</name>
<dbReference type="STRING" id="332977.SAMN05421740_102688"/>
<dbReference type="RefSeq" id="WP_090604070.1">
    <property type="nucleotide sequence ID" value="NZ_FNZR01000002.1"/>
</dbReference>
<keyword evidence="1" id="KW-0732">Signal</keyword>